<evidence type="ECO:0000313" key="6">
    <source>
        <dbReference type="Proteomes" id="UP000216913"/>
    </source>
</evidence>
<evidence type="ECO:0000259" key="4">
    <source>
        <dbReference type="PROSITE" id="PS51782"/>
    </source>
</evidence>
<dbReference type="PANTHER" id="PTHR40903:SF1">
    <property type="entry name" value="HYPHALLY REGULATED CELL WALL PROTEIN 3"/>
    <property type="match status" value="1"/>
</dbReference>
<evidence type="ECO:0000256" key="1">
    <source>
        <dbReference type="SAM" id="MobiDB-lite"/>
    </source>
</evidence>
<evidence type="ECO:0000256" key="2">
    <source>
        <dbReference type="SAM" id="Phobius"/>
    </source>
</evidence>
<dbReference type="InterPro" id="IPR036779">
    <property type="entry name" value="LysM_dom_sf"/>
</dbReference>
<feature type="compositionally biased region" description="Gly residues" evidence="1">
    <location>
        <begin position="361"/>
        <end position="394"/>
    </location>
</feature>
<feature type="chain" id="PRO_5012605069" description="LysM domain-containing protein" evidence="3">
    <location>
        <begin position="36"/>
        <end position="621"/>
    </location>
</feature>
<dbReference type="InterPro" id="IPR018392">
    <property type="entry name" value="LysM"/>
</dbReference>
<name>A0A261TWD8_9BORD</name>
<feature type="domain" description="LysM" evidence="4">
    <location>
        <begin position="163"/>
        <end position="218"/>
    </location>
</feature>
<sequence length="621" mass="59751">MSSSSRQLPPVSRHRALAWAVALAMGASAVSGAHAARLGHARVVSAPGAPLQVNVPVVELTPDEESSLQVTLAPATAWQAAGLTPPAPLSSLRLRVEPGTGGSRTVIVAADQPPARDAVDVLLNLRSSAGERLVQVTILVPARTTPEIQRATTGQAPASASSGNVRVRTGDTLYGIAQRNAVPDATIYQMLVALWRANPNAFIDNNMNRVRAGQTLAVPDAATVRAIDPAEARRIYIEQVEAYARWRARLGGSAADARVGGAPASAGRVSGPETGGNAQATPSQDRLRLSGGAAANPGDAAADSRTSEGRALSDAQQRVDTLQSNVQALNEASGNTSSGQGAAGQGAAGQGAAAQGAAGQGAAGQGAAGQGAAGQGAAGQGAAGQGAAGQGAAGQGAASQGAAGQGAAGQGAAGQGAAGQGAAGQGAAGQGAAGQGAAGQGAAGQGAAGQGAAGQGAAGQGGAGQGAAGQGAAGQGAAGQGAAGQGAAGTGAAAGANTASAIGGGSGSSASGSGSSAGAGSPIVVPNAPASTKPKDSASGMPSWLADNLLAIVTAFLALIVFIIAWALRRAGTRRGDDDEETPFTEPAPLNEAALNRRLNEINLDLDQPPTDERRPGSTRT</sequence>
<feature type="compositionally biased region" description="Low complexity" evidence="1">
    <location>
        <begin position="508"/>
        <end position="521"/>
    </location>
</feature>
<comment type="caution">
    <text evidence="5">The sequence shown here is derived from an EMBL/GenBank/DDBJ whole genome shotgun (WGS) entry which is preliminary data.</text>
</comment>
<reference evidence="5 6" key="1">
    <citation type="submission" date="2017-05" db="EMBL/GenBank/DDBJ databases">
        <title>Complete and WGS of Bordetella genogroups.</title>
        <authorList>
            <person name="Spilker T."/>
            <person name="LiPuma J."/>
        </authorList>
    </citation>
    <scope>NUCLEOTIDE SEQUENCE [LARGE SCALE GENOMIC DNA]</scope>
    <source>
        <strain evidence="5 6">AU10456</strain>
    </source>
</reference>
<feature type="region of interest" description="Disordered" evidence="1">
    <location>
        <begin position="361"/>
        <end position="490"/>
    </location>
</feature>
<dbReference type="OrthoDB" id="5298707at2"/>
<dbReference type="CDD" id="cd00118">
    <property type="entry name" value="LysM"/>
    <property type="match status" value="1"/>
</dbReference>
<feature type="region of interest" description="Disordered" evidence="1">
    <location>
        <begin position="600"/>
        <end position="621"/>
    </location>
</feature>
<gene>
    <name evidence="5" type="ORF">CAL25_05675</name>
</gene>
<feature type="region of interest" description="Disordered" evidence="1">
    <location>
        <begin position="254"/>
        <end position="320"/>
    </location>
</feature>
<dbReference type="NCBIfam" id="TIGR03505">
    <property type="entry name" value="FimV_core"/>
    <property type="match status" value="1"/>
</dbReference>
<evidence type="ECO:0000313" key="5">
    <source>
        <dbReference type="EMBL" id="OZI53472.1"/>
    </source>
</evidence>
<proteinExistence type="predicted"/>
<feature type="compositionally biased region" description="Low complexity" evidence="1">
    <location>
        <begin position="291"/>
        <end position="303"/>
    </location>
</feature>
<keyword evidence="6" id="KW-1185">Reference proteome</keyword>
<dbReference type="EMBL" id="NEVP01000004">
    <property type="protein sequence ID" value="OZI53472.1"/>
    <property type="molecule type" value="Genomic_DNA"/>
</dbReference>
<feature type="region of interest" description="Disordered" evidence="1">
    <location>
        <begin position="574"/>
        <end position="593"/>
    </location>
</feature>
<accession>A0A261TWD8</accession>
<dbReference type="InterPro" id="IPR020012">
    <property type="entry name" value="LysM_FimV"/>
</dbReference>
<evidence type="ECO:0000256" key="3">
    <source>
        <dbReference type="SAM" id="SignalP"/>
    </source>
</evidence>
<dbReference type="Gene3D" id="3.10.350.10">
    <property type="entry name" value="LysM domain"/>
    <property type="match status" value="1"/>
</dbReference>
<keyword evidence="2" id="KW-1133">Transmembrane helix</keyword>
<keyword evidence="2" id="KW-0812">Transmembrane</keyword>
<feature type="transmembrane region" description="Helical" evidence="2">
    <location>
        <begin position="549"/>
        <end position="568"/>
    </location>
</feature>
<organism evidence="5 6">
    <name type="scientific">Bordetella genomosp. 5</name>
    <dbReference type="NCBI Taxonomy" id="1395608"/>
    <lineage>
        <taxon>Bacteria</taxon>
        <taxon>Pseudomonadati</taxon>
        <taxon>Pseudomonadota</taxon>
        <taxon>Betaproteobacteria</taxon>
        <taxon>Burkholderiales</taxon>
        <taxon>Alcaligenaceae</taxon>
        <taxon>Bordetella</taxon>
    </lineage>
</organism>
<dbReference type="InterPro" id="IPR057840">
    <property type="entry name" value="FimV_N"/>
</dbReference>
<dbReference type="Pfam" id="PF25800">
    <property type="entry name" value="FimV_N"/>
    <property type="match status" value="1"/>
</dbReference>
<keyword evidence="2" id="KW-0472">Membrane</keyword>
<feature type="signal peptide" evidence="3">
    <location>
        <begin position="1"/>
        <end position="35"/>
    </location>
</feature>
<protein>
    <recommendedName>
        <fullName evidence="4">LysM domain-containing protein</fullName>
    </recommendedName>
</protein>
<dbReference type="RefSeq" id="WP_094798978.1">
    <property type="nucleotide sequence ID" value="NZ_NEVP01000004.1"/>
</dbReference>
<dbReference type="Proteomes" id="UP000216913">
    <property type="component" value="Unassembled WGS sequence"/>
</dbReference>
<feature type="compositionally biased region" description="Basic and acidic residues" evidence="1">
    <location>
        <begin position="611"/>
        <end position="621"/>
    </location>
</feature>
<dbReference type="Pfam" id="PF01476">
    <property type="entry name" value="LysM"/>
    <property type="match status" value="1"/>
</dbReference>
<dbReference type="PANTHER" id="PTHR40903">
    <property type="entry name" value="GLYCINE-RICH CELL WALL STRUCTURAL PROTEIN 1-LIKE"/>
    <property type="match status" value="1"/>
</dbReference>
<feature type="compositionally biased region" description="Gly residues" evidence="1">
    <location>
        <begin position="403"/>
        <end position="489"/>
    </location>
</feature>
<dbReference type="PROSITE" id="PS51782">
    <property type="entry name" value="LYSM"/>
    <property type="match status" value="1"/>
</dbReference>
<dbReference type="AlphaFoldDB" id="A0A261TWD8"/>
<feature type="region of interest" description="Disordered" evidence="1">
    <location>
        <begin position="503"/>
        <end position="540"/>
    </location>
</feature>
<keyword evidence="3" id="KW-0732">Signal</keyword>